<evidence type="ECO:0000256" key="1">
    <source>
        <dbReference type="SAM" id="Phobius"/>
    </source>
</evidence>
<feature type="transmembrane region" description="Helical" evidence="1">
    <location>
        <begin position="234"/>
        <end position="256"/>
    </location>
</feature>
<keyword evidence="1" id="KW-0472">Membrane</keyword>
<reference evidence="2" key="1">
    <citation type="submission" date="2023-07" db="EMBL/GenBank/DDBJ databases">
        <authorList>
            <consortium name="AG Swart"/>
            <person name="Singh M."/>
            <person name="Singh A."/>
            <person name="Seah K."/>
            <person name="Emmerich C."/>
        </authorList>
    </citation>
    <scope>NUCLEOTIDE SEQUENCE</scope>
    <source>
        <strain evidence="2">DP1</strain>
    </source>
</reference>
<keyword evidence="1" id="KW-0812">Transmembrane</keyword>
<proteinExistence type="predicted"/>
<dbReference type="AlphaFoldDB" id="A0AAD1ULP0"/>
<name>A0AAD1ULP0_EUPCR</name>
<organism evidence="2 3">
    <name type="scientific">Euplotes crassus</name>
    <dbReference type="NCBI Taxonomy" id="5936"/>
    <lineage>
        <taxon>Eukaryota</taxon>
        <taxon>Sar</taxon>
        <taxon>Alveolata</taxon>
        <taxon>Ciliophora</taxon>
        <taxon>Intramacronucleata</taxon>
        <taxon>Spirotrichea</taxon>
        <taxon>Hypotrichia</taxon>
        <taxon>Euplotida</taxon>
        <taxon>Euplotidae</taxon>
        <taxon>Moneuplotes</taxon>
    </lineage>
</organism>
<keyword evidence="3" id="KW-1185">Reference proteome</keyword>
<dbReference type="EMBL" id="CAMPGE010012262">
    <property type="protein sequence ID" value="CAI2371042.1"/>
    <property type="molecule type" value="Genomic_DNA"/>
</dbReference>
<gene>
    <name evidence="2" type="ORF">ECRASSUSDP1_LOCUS12362</name>
</gene>
<comment type="caution">
    <text evidence="2">The sequence shown here is derived from an EMBL/GenBank/DDBJ whole genome shotgun (WGS) entry which is preliminary data.</text>
</comment>
<feature type="transmembrane region" description="Helical" evidence="1">
    <location>
        <begin position="89"/>
        <end position="113"/>
    </location>
</feature>
<feature type="transmembrane region" description="Helical" evidence="1">
    <location>
        <begin position="276"/>
        <end position="297"/>
    </location>
</feature>
<feature type="transmembrane region" description="Helical" evidence="1">
    <location>
        <begin position="57"/>
        <end position="77"/>
    </location>
</feature>
<accession>A0AAD1ULP0</accession>
<protein>
    <submittedName>
        <fullName evidence="2">Uncharacterized protein</fullName>
    </submittedName>
</protein>
<feature type="transmembrane region" description="Helical" evidence="1">
    <location>
        <begin position="134"/>
        <end position="160"/>
    </location>
</feature>
<evidence type="ECO:0000313" key="3">
    <source>
        <dbReference type="Proteomes" id="UP001295684"/>
    </source>
</evidence>
<evidence type="ECO:0000313" key="2">
    <source>
        <dbReference type="EMBL" id="CAI2371042.1"/>
    </source>
</evidence>
<sequence>MLEFGSKDNDNSFYYWASFSFRVALCMTFTFGIILCFKRLLQKRNQEYVDIARIIQYCLLLLHFTIGLGIIITGLILRSGMPYGLKYFFIYDIHFFCFVLMNQIYWVILLNHLKNFREVNQEDFEIYEYKKKNLGFEVSWGIAVTSFYSFILAILIFVIFGEVFGCEEIQDTSKSTKNTPLCIASRFIQYGLSYSRPGVYLLLIITELFLYRALHKKLNSSLFKHYKPVQTKLFRFFVSSVAFKIFVVIHSSLGAILGSNFHGIDYFEDKFQNTLLFILVFAISILKVIWYFIYIFYTANNIDFPEYLISILKGRNLENRFSDVSIFVRASGTVVENEDHHESSLLSSGDTEAHEDLFRSKSNREREIVQYKSYANINEKDDSVITTRDSF</sequence>
<keyword evidence="1" id="KW-1133">Transmembrane helix</keyword>
<feature type="transmembrane region" description="Helical" evidence="1">
    <location>
        <begin position="13"/>
        <end position="37"/>
    </location>
</feature>
<dbReference type="Proteomes" id="UP001295684">
    <property type="component" value="Unassembled WGS sequence"/>
</dbReference>
<feature type="transmembrane region" description="Helical" evidence="1">
    <location>
        <begin position="197"/>
        <end position="214"/>
    </location>
</feature>